<dbReference type="AlphaFoldDB" id="A0A1W4XV52"/>
<dbReference type="InterPro" id="IPR036397">
    <property type="entry name" value="RNaseH_sf"/>
</dbReference>
<evidence type="ECO:0000313" key="2">
    <source>
        <dbReference type="RefSeq" id="XP_018336667.1"/>
    </source>
</evidence>
<gene>
    <name evidence="2" type="primary">LOC108745098</name>
</gene>
<dbReference type="OrthoDB" id="6778265at2759"/>
<reference evidence="2" key="1">
    <citation type="submission" date="2025-08" db="UniProtKB">
        <authorList>
            <consortium name="RefSeq"/>
        </authorList>
    </citation>
    <scope>IDENTIFICATION</scope>
    <source>
        <tissue evidence="2">Entire body</tissue>
    </source>
</reference>
<dbReference type="GO" id="GO:0003676">
    <property type="term" value="F:nucleic acid binding"/>
    <property type="evidence" value="ECO:0007669"/>
    <property type="project" value="InterPro"/>
</dbReference>
<dbReference type="STRING" id="224129.A0A1W4XV52"/>
<name>A0A1W4XV52_AGRPL</name>
<sequence>MVERFHRQLKAAIKCHGNPSWTETLPAVMLGIRAAWKDDLQSTIAEMVYGEPLRLPGEFITASQEPDANTQADFVQNLRRHTQLLRPTEGTRHGKKTPFVFKDLATTDLVFVRRDGPKGLLEQPYEGPFTVRRRSDKTFVVLIRGREVTVSIDRLKPAYLQQQSETPIQPNVVQNKQTHTRFGRRVHFPDRLQYT</sequence>
<dbReference type="KEGG" id="apln:108745098"/>
<proteinExistence type="predicted"/>
<evidence type="ECO:0000313" key="1">
    <source>
        <dbReference type="Proteomes" id="UP000192223"/>
    </source>
</evidence>
<dbReference type="PANTHER" id="PTHR38681">
    <property type="entry name" value="RETROVIRUS-RELATED POL POLYPROTEIN FROM TRANSPOSON 412-LIKE PROTEIN-RELATED"/>
    <property type="match status" value="1"/>
</dbReference>
<dbReference type="RefSeq" id="XP_018336667.1">
    <property type="nucleotide sequence ID" value="XM_018481165.1"/>
</dbReference>
<dbReference type="InParanoid" id="A0A1W4XV52"/>
<keyword evidence="1" id="KW-1185">Reference proteome</keyword>
<protein>
    <submittedName>
        <fullName evidence="2">Uncharacterized protein LOC108745098</fullName>
    </submittedName>
</protein>
<accession>A0A1W4XV52</accession>
<dbReference type="Proteomes" id="UP000192223">
    <property type="component" value="Unplaced"/>
</dbReference>
<dbReference type="Gene3D" id="3.30.420.10">
    <property type="entry name" value="Ribonuclease H-like superfamily/Ribonuclease H"/>
    <property type="match status" value="1"/>
</dbReference>
<dbReference type="PANTHER" id="PTHR38681:SF1">
    <property type="entry name" value="RETROVIRUS-RELATED POL POLYPROTEIN FROM TRANSPOSON 412-LIKE PROTEIN"/>
    <property type="match status" value="1"/>
</dbReference>
<dbReference type="GeneID" id="108745098"/>
<organism evidence="1 2">
    <name type="scientific">Agrilus planipennis</name>
    <name type="common">Emerald ash borer</name>
    <name type="synonym">Agrilus marcopoli</name>
    <dbReference type="NCBI Taxonomy" id="224129"/>
    <lineage>
        <taxon>Eukaryota</taxon>
        <taxon>Metazoa</taxon>
        <taxon>Ecdysozoa</taxon>
        <taxon>Arthropoda</taxon>
        <taxon>Hexapoda</taxon>
        <taxon>Insecta</taxon>
        <taxon>Pterygota</taxon>
        <taxon>Neoptera</taxon>
        <taxon>Endopterygota</taxon>
        <taxon>Coleoptera</taxon>
        <taxon>Polyphaga</taxon>
        <taxon>Elateriformia</taxon>
        <taxon>Buprestoidea</taxon>
        <taxon>Buprestidae</taxon>
        <taxon>Agrilinae</taxon>
        <taxon>Agrilus</taxon>
    </lineage>
</organism>